<evidence type="ECO:0000256" key="1">
    <source>
        <dbReference type="SAM" id="Phobius"/>
    </source>
</evidence>
<keyword evidence="1" id="KW-0472">Membrane</keyword>
<feature type="transmembrane region" description="Helical" evidence="1">
    <location>
        <begin position="20"/>
        <end position="42"/>
    </location>
</feature>
<keyword evidence="3" id="KW-1185">Reference proteome</keyword>
<keyword evidence="1" id="KW-1133">Transmembrane helix</keyword>
<accession>A0ABY7DF42</accession>
<proteinExistence type="predicted"/>
<dbReference type="Proteomes" id="UP001164746">
    <property type="component" value="Chromosome 2"/>
</dbReference>
<name>A0ABY7DF42_MYAAR</name>
<reference evidence="2" key="1">
    <citation type="submission" date="2022-11" db="EMBL/GenBank/DDBJ databases">
        <title>Centuries of genome instability and evolution in soft-shell clam transmissible cancer (bioRxiv).</title>
        <authorList>
            <person name="Hart S.F.M."/>
            <person name="Yonemitsu M.A."/>
            <person name="Giersch R.M."/>
            <person name="Beal B.F."/>
            <person name="Arriagada G."/>
            <person name="Davis B.W."/>
            <person name="Ostrander E.A."/>
            <person name="Goff S.P."/>
            <person name="Metzger M.J."/>
        </authorList>
    </citation>
    <scope>NUCLEOTIDE SEQUENCE</scope>
    <source>
        <strain evidence="2">MELC-2E11</strain>
        <tissue evidence="2">Siphon/mantle</tissue>
    </source>
</reference>
<evidence type="ECO:0000313" key="2">
    <source>
        <dbReference type="EMBL" id="WAQ96267.1"/>
    </source>
</evidence>
<feature type="non-terminal residue" evidence="2">
    <location>
        <position position="1"/>
    </location>
</feature>
<gene>
    <name evidence="2" type="ORF">MAR_028957</name>
</gene>
<evidence type="ECO:0000313" key="3">
    <source>
        <dbReference type="Proteomes" id="UP001164746"/>
    </source>
</evidence>
<protein>
    <submittedName>
        <fullName evidence="2">Uncharacterized protein</fullName>
    </submittedName>
</protein>
<organism evidence="2 3">
    <name type="scientific">Mya arenaria</name>
    <name type="common">Soft-shell clam</name>
    <dbReference type="NCBI Taxonomy" id="6604"/>
    <lineage>
        <taxon>Eukaryota</taxon>
        <taxon>Metazoa</taxon>
        <taxon>Spiralia</taxon>
        <taxon>Lophotrochozoa</taxon>
        <taxon>Mollusca</taxon>
        <taxon>Bivalvia</taxon>
        <taxon>Autobranchia</taxon>
        <taxon>Heteroconchia</taxon>
        <taxon>Euheterodonta</taxon>
        <taxon>Imparidentia</taxon>
        <taxon>Neoheterodontei</taxon>
        <taxon>Myida</taxon>
        <taxon>Myoidea</taxon>
        <taxon>Myidae</taxon>
        <taxon>Mya</taxon>
    </lineage>
</organism>
<dbReference type="EMBL" id="CP111013">
    <property type="protein sequence ID" value="WAQ96267.1"/>
    <property type="molecule type" value="Genomic_DNA"/>
</dbReference>
<sequence>MYLKTYRAHYPDRMLTLGHGRSSVGLLPFVGVTYSRVAVFVVEQDPKDKKRKYIGYKLPNSAKKVSAYSLMYMDSDKPS</sequence>
<keyword evidence="1" id="KW-0812">Transmembrane</keyword>